<dbReference type="OrthoDB" id="10538590at2759"/>
<protein>
    <recommendedName>
        <fullName evidence="1">Pesticidal crystal protein domain-containing protein</fullName>
    </recommendedName>
</protein>
<dbReference type="EMBL" id="LODT01000022">
    <property type="protein sequence ID" value="KYQ94056.1"/>
    <property type="molecule type" value="Genomic_DNA"/>
</dbReference>
<sequence length="672" mass="76405">MAQASVKLGYDIKFDDLTLKKVTTEEFKEHLQSLKTDGRINVGVKVAENFLSFSKNDLIAIMKGQAEWQDYAHMGATIATSALAFIPYVGPVVSILGDVLVGLIFSNIDTRNPIEPLIRKLVKEGIKDFLVNTCKGKLQTIQEQLQTYSLHLNNALSAPSNVQYQTLLIAAMDDVNTQFSDLTNNIQNQETDYKIYLVDLYLQAVVMHLSVLWDFISKSKLKLIKVEKVYSTNIFQKFKEKREIYLQFIHANQIEKLNRLMDSLDSERMTNDIKDYFEARSRVLQSMEAIWPLMFLEFGYGGVLVDNPVYHYKLEMFQPNIKHQPYNWEVSPIGHLKRPFWEVANEIMTITNNGSYIGDIKKLTVGFNTVSGQDMIGSLLTHGEMRAMVRTTNSKKDTCEKLVEKLIPLGWIPSVTLSNHYLNIKLAKAVSIGSEEPEAYKTWLPSQRFFMDPNSGKEIDKQNGITNSTSKYDYKVGQIFSINPITLLVPYIHYLCIGYSKVTDDTQNYVSPISTTVIGATKFAYAQTGIQHNLNDVYFGFNGVQLSNGEWLEYHFSSMDKSITTKFDVFVRVTVGLYKRDKMNLKETTQLSKGFEFVSQDDSTMTVQKFTDTATKVELPKSFGRYKYINIGTIDLTKSHAENIIIFTCTKGAFNIEAIIFRPIPKTTTTAA</sequence>
<comment type="caution">
    <text evidence="2">The sequence shown here is derived from an EMBL/GenBank/DDBJ whole genome shotgun (WGS) entry which is preliminary data.</text>
</comment>
<proteinExistence type="predicted"/>
<evidence type="ECO:0000313" key="3">
    <source>
        <dbReference type="Proteomes" id="UP000076078"/>
    </source>
</evidence>
<evidence type="ECO:0000259" key="1">
    <source>
        <dbReference type="Pfam" id="PF03945"/>
    </source>
</evidence>
<name>A0A151ZJC3_TIELA</name>
<reference evidence="2 3" key="1">
    <citation type="submission" date="2015-12" db="EMBL/GenBank/DDBJ databases">
        <title>Dictyostelia acquired genes for synthesis and detection of signals that induce cell-type specialization by lateral gene transfer from prokaryotes.</title>
        <authorList>
            <person name="Gloeckner G."/>
            <person name="Schaap P."/>
        </authorList>
    </citation>
    <scope>NUCLEOTIDE SEQUENCE [LARGE SCALE GENOMIC DNA]</scope>
    <source>
        <strain evidence="2 3">TK</strain>
    </source>
</reference>
<dbReference type="Pfam" id="PF03945">
    <property type="entry name" value="Endotoxin_N"/>
    <property type="match status" value="1"/>
</dbReference>
<dbReference type="InParanoid" id="A0A151ZJC3"/>
<dbReference type="SUPFAM" id="SSF56849">
    <property type="entry name" value="delta-Endotoxin (insectocide), N-terminal domain"/>
    <property type="match status" value="1"/>
</dbReference>
<dbReference type="InterPro" id="IPR036716">
    <property type="entry name" value="Pest_crys_N_sf"/>
</dbReference>
<dbReference type="InterPro" id="IPR005639">
    <property type="entry name" value="Pest_crys_dom_I"/>
</dbReference>
<dbReference type="Gene3D" id="1.20.190.10">
    <property type="entry name" value="Pesticidal crystal protein, N-terminal domain"/>
    <property type="match status" value="1"/>
</dbReference>
<feature type="domain" description="Pesticidal crystal protein" evidence="1">
    <location>
        <begin position="80"/>
        <end position="294"/>
    </location>
</feature>
<dbReference type="OMA" id="WEVANEI"/>
<dbReference type="GO" id="GO:0001907">
    <property type="term" value="P:symbiont-mediated killing of host cell"/>
    <property type="evidence" value="ECO:0007669"/>
    <property type="project" value="InterPro"/>
</dbReference>
<dbReference type="Proteomes" id="UP000076078">
    <property type="component" value="Unassembled WGS sequence"/>
</dbReference>
<accession>A0A151ZJC3</accession>
<gene>
    <name evidence="2" type="ORF">DLAC_04329</name>
</gene>
<organism evidence="2 3">
    <name type="scientific">Tieghemostelium lacteum</name>
    <name type="common">Slime mold</name>
    <name type="synonym">Dictyostelium lacteum</name>
    <dbReference type="NCBI Taxonomy" id="361077"/>
    <lineage>
        <taxon>Eukaryota</taxon>
        <taxon>Amoebozoa</taxon>
        <taxon>Evosea</taxon>
        <taxon>Eumycetozoa</taxon>
        <taxon>Dictyostelia</taxon>
        <taxon>Dictyosteliales</taxon>
        <taxon>Raperosteliaceae</taxon>
        <taxon>Tieghemostelium</taxon>
    </lineage>
</organism>
<keyword evidence="3" id="KW-1185">Reference proteome</keyword>
<dbReference type="AlphaFoldDB" id="A0A151ZJC3"/>
<evidence type="ECO:0000313" key="2">
    <source>
        <dbReference type="EMBL" id="KYQ94056.1"/>
    </source>
</evidence>
<dbReference type="GO" id="GO:0090729">
    <property type="term" value="F:toxin activity"/>
    <property type="evidence" value="ECO:0007669"/>
    <property type="project" value="InterPro"/>
</dbReference>